<evidence type="ECO:0000256" key="1">
    <source>
        <dbReference type="ARBA" id="ARBA00005721"/>
    </source>
</evidence>
<keyword evidence="3" id="KW-1185">Reference proteome</keyword>
<evidence type="ECO:0000313" key="2">
    <source>
        <dbReference type="EMBL" id="MFE8703670.1"/>
    </source>
</evidence>
<accession>A0ABW6KKD1</accession>
<evidence type="ECO:0000313" key="3">
    <source>
        <dbReference type="Proteomes" id="UP001601059"/>
    </source>
</evidence>
<comment type="similarity">
    <text evidence="1">Belongs to the asp23 family.</text>
</comment>
<name>A0ABW6KKD1_9BACI</name>
<dbReference type="Pfam" id="PF03780">
    <property type="entry name" value="Asp23"/>
    <property type="match status" value="1"/>
</dbReference>
<comment type="caution">
    <text evidence="2">The sequence shown here is derived from an EMBL/GenBank/DDBJ whole genome shotgun (WGS) entry which is preliminary data.</text>
</comment>
<organism evidence="2 3">
    <name type="scientific">Cytobacillus spartinae</name>
    <dbReference type="NCBI Taxonomy" id="3299023"/>
    <lineage>
        <taxon>Bacteria</taxon>
        <taxon>Bacillati</taxon>
        <taxon>Bacillota</taxon>
        <taxon>Bacilli</taxon>
        <taxon>Bacillales</taxon>
        <taxon>Bacillaceae</taxon>
        <taxon>Cytobacillus</taxon>
    </lineage>
</organism>
<proteinExistence type="inferred from homology"/>
<reference evidence="2 3" key="1">
    <citation type="submission" date="2024-08" db="EMBL/GenBank/DDBJ databases">
        <title>Two novel Cytobacillus novel species.</title>
        <authorList>
            <person name="Liu G."/>
        </authorList>
    </citation>
    <scope>NUCLEOTIDE SEQUENCE [LARGE SCALE GENOMIC DNA]</scope>
    <source>
        <strain evidence="2 3">FJAT-54145</strain>
    </source>
</reference>
<protein>
    <submittedName>
        <fullName evidence="2">Asp23/Gls24 family envelope stress response protein</fullName>
    </submittedName>
</protein>
<dbReference type="InterPro" id="IPR005531">
    <property type="entry name" value="Asp23"/>
</dbReference>
<dbReference type="EMBL" id="JBIACK010000018">
    <property type="protein sequence ID" value="MFE8703670.1"/>
    <property type="molecule type" value="Genomic_DNA"/>
</dbReference>
<gene>
    <name evidence="2" type="ORF">ACFYKX_24180</name>
</gene>
<sequence length="115" mass="13174">MPTNSVSSESKRALNNIISAIIESKIGEKDGLVLHLKTKDFLGLMIKNRTIKARGIEIEFFDNEVVDVNLIITLNKKVNIRREIENLQKQIIEDVKLLTGFHINTFNVFIDRLIL</sequence>
<dbReference type="RefSeq" id="WP_389364401.1">
    <property type="nucleotide sequence ID" value="NZ_JBIACK010000018.1"/>
</dbReference>
<dbReference type="Proteomes" id="UP001601059">
    <property type="component" value="Unassembled WGS sequence"/>
</dbReference>